<evidence type="ECO:0000313" key="2">
    <source>
        <dbReference type="EMBL" id="KAJ1208652.1"/>
    </source>
</evidence>
<sequence length="73" mass="8182">MQLWAQRILLSDGMRLSGSCISTPQYHPLYLVIQNQVFGGARHKKAQKDQKKTQSQHAGETRGQAPDVEKCTS</sequence>
<proteinExistence type="predicted"/>
<evidence type="ECO:0000256" key="1">
    <source>
        <dbReference type="SAM" id="MobiDB-lite"/>
    </source>
</evidence>
<dbReference type="EMBL" id="JANPWB010000002">
    <property type="protein sequence ID" value="KAJ1208652.1"/>
    <property type="molecule type" value="Genomic_DNA"/>
</dbReference>
<reference evidence="2" key="1">
    <citation type="journal article" date="2022" name="bioRxiv">
        <title>Sequencing and chromosome-scale assembly of the giantPleurodeles waltlgenome.</title>
        <authorList>
            <person name="Brown T."/>
            <person name="Elewa A."/>
            <person name="Iarovenko S."/>
            <person name="Subramanian E."/>
            <person name="Araus A.J."/>
            <person name="Petzold A."/>
            <person name="Susuki M."/>
            <person name="Suzuki K.-i.T."/>
            <person name="Hayashi T."/>
            <person name="Toyoda A."/>
            <person name="Oliveira C."/>
            <person name="Osipova E."/>
            <person name="Leigh N.D."/>
            <person name="Simon A."/>
            <person name="Yun M.H."/>
        </authorList>
    </citation>
    <scope>NUCLEOTIDE SEQUENCE</scope>
    <source>
        <strain evidence="2">20211129_DDA</strain>
        <tissue evidence="2">Liver</tissue>
    </source>
</reference>
<comment type="caution">
    <text evidence="2">The sequence shown here is derived from an EMBL/GenBank/DDBJ whole genome shotgun (WGS) entry which is preliminary data.</text>
</comment>
<accession>A0AAV7W7V1</accession>
<evidence type="ECO:0000313" key="3">
    <source>
        <dbReference type="Proteomes" id="UP001066276"/>
    </source>
</evidence>
<organism evidence="2 3">
    <name type="scientific">Pleurodeles waltl</name>
    <name type="common">Iberian ribbed newt</name>
    <dbReference type="NCBI Taxonomy" id="8319"/>
    <lineage>
        <taxon>Eukaryota</taxon>
        <taxon>Metazoa</taxon>
        <taxon>Chordata</taxon>
        <taxon>Craniata</taxon>
        <taxon>Vertebrata</taxon>
        <taxon>Euteleostomi</taxon>
        <taxon>Amphibia</taxon>
        <taxon>Batrachia</taxon>
        <taxon>Caudata</taxon>
        <taxon>Salamandroidea</taxon>
        <taxon>Salamandridae</taxon>
        <taxon>Pleurodelinae</taxon>
        <taxon>Pleurodeles</taxon>
    </lineage>
</organism>
<dbReference type="Proteomes" id="UP001066276">
    <property type="component" value="Chromosome 1_2"/>
</dbReference>
<name>A0AAV7W7V1_PLEWA</name>
<dbReference type="AlphaFoldDB" id="A0AAV7W7V1"/>
<gene>
    <name evidence="2" type="ORF">NDU88_004035</name>
</gene>
<keyword evidence="3" id="KW-1185">Reference proteome</keyword>
<feature type="region of interest" description="Disordered" evidence="1">
    <location>
        <begin position="41"/>
        <end position="73"/>
    </location>
</feature>
<protein>
    <submittedName>
        <fullName evidence="2">Uncharacterized protein</fullName>
    </submittedName>
</protein>